<proteinExistence type="predicted"/>
<evidence type="ECO:0000313" key="2">
    <source>
        <dbReference type="Proteomes" id="UP000283295"/>
    </source>
</evidence>
<dbReference type="EMBL" id="QRVK01000001">
    <property type="protein sequence ID" value="RGS44397.1"/>
    <property type="molecule type" value="Genomic_DNA"/>
</dbReference>
<dbReference type="AlphaFoldDB" id="A0A412IWC5"/>
<dbReference type="Proteomes" id="UP000283295">
    <property type="component" value="Unassembled WGS sequence"/>
</dbReference>
<name>A0A412IWC5_9FIRM</name>
<gene>
    <name evidence="1" type="ORF">DWX94_00990</name>
</gene>
<sequence>MIRSLKTKTYAATQNDGERGVVMWEWIVTTLQKQAKPLQKMCCHMGTSADDIVSEACVELLEHKGLAERVYEKKEVSFLVSLLKRKLYEVDAKRRFNNKMDYSRYQKIMSICEEYHIEPIPENAYKIAAVTKNQHKNFGIMTIRTILMTEKPEIVAYEYLEQMISDSETDDVSGEGAD</sequence>
<organism evidence="1 2">
    <name type="scientific">Coprococcus eutactus</name>
    <dbReference type="NCBI Taxonomy" id="33043"/>
    <lineage>
        <taxon>Bacteria</taxon>
        <taxon>Bacillati</taxon>
        <taxon>Bacillota</taxon>
        <taxon>Clostridia</taxon>
        <taxon>Lachnospirales</taxon>
        <taxon>Lachnospiraceae</taxon>
        <taxon>Coprococcus</taxon>
    </lineage>
</organism>
<accession>A0A412IWC5</accession>
<dbReference type="OrthoDB" id="2360798at2"/>
<reference evidence="1 2" key="1">
    <citation type="submission" date="2018-08" db="EMBL/GenBank/DDBJ databases">
        <title>A genome reference for cultivated species of the human gut microbiota.</title>
        <authorList>
            <person name="Zou Y."/>
            <person name="Xue W."/>
            <person name="Luo G."/>
        </authorList>
    </citation>
    <scope>NUCLEOTIDE SEQUENCE [LARGE SCALE GENOMIC DNA]</scope>
    <source>
        <strain evidence="1 2">AF22-21</strain>
    </source>
</reference>
<evidence type="ECO:0000313" key="1">
    <source>
        <dbReference type="EMBL" id="RGS44397.1"/>
    </source>
</evidence>
<protein>
    <submittedName>
        <fullName evidence="1">Uncharacterized protein</fullName>
    </submittedName>
</protein>
<comment type="caution">
    <text evidence="1">The sequence shown here is derived from an EMBL/GenBank/DDBJ whole genome shotgun (WGS) entry which is preliminary data.</text>
</comment>